<evidence type="ECO:0000313" key="1">
    <source>
        <dbReference type="EMBL" id="OGH73774.1"/>
    </source>
</evidence>
<dbReference type="Proteomes" id="UP000177457">
    <property type="component" value="Unassembled WGS sequence"/>
</dbReference>
<proteinExistence type="predicted"/>
<dbReference type="GO" id="GO:0003824">
    <property type="term" value="F:catalytic activity"/>
    <property type="evidence" value="ECO:0007669"/>
    <property type="project" value="InterPro"/>
</dbReference>
<accession>A0A1F6MQ22</accession>
<evidence type="ECO:0000313" key="2">
    <source>
        <dbReference type="Proteomes" id="UP000177457"/>
    </source>
</evidence>
<dbReference type="InterPro" id="IPR007197">
    <property type="entry name" value="rSAM"/>
</dbReference>
<sequence>MVDYLSALEEQGELENFLEKAAEDESLRAHLSYWEKWLEKDQRDLLERIIGRKKEMYPPNSESLPLELEKKFSEKELALIFSNMQAIQLTFGCSMGCVFCGFDAIKGVREHIPYSQLVNMFQRYGKQLSKGKPFLYWASEPSDYVSKGGLEDRTYEDVHELAVRYAGYDPHITSFNVTDQKWIDFMARRTTEYRTDRRLSVFGMREKQLVGLQMRIFKGYRGAGSSGAGPQRVQLYGRQFRHVKGMGKTYEEQQSTEDIPKAGIACVDGVLLTPRGLFNLFVVPISKEFPQGVIITPLEQITDEPVKPGDELREVMRRSVVEGRFSHEGAISTEDKFQIYTGKFPKKSTVHTSGKRYSVSVDQNGNILDSRVIESDDENLATPDE</sequence>
<gene>
    <name evidence="1" type="ORF">A3C90_03740</name>
</gene>
<dbReference type="SFLD" id="SFLDS00029">
    <property type="entry name" value="Radical_SAM"/>
    <property type="match status" value="1"/>
</dbReference>
<dbReference type="EMBL" id="MFQE01000017">
    <property type="protein sequence ID" value="OGH73774.1"/>
    <property type="molecule type" value="Genomic_DNA"/>
</dbReference>
<name>A0A1F6MQ22_9BACT</name>
<dbReference type="AlphaFoldDB" id="A0A1F6MQ22"/>
<protein>
    <submittedName>
        <fullName evidence="1">Uncharacterized protein</fullName>
    </submittedName>
</protein>
<dbReference type="GO" id="GO:0051536">
    <property type="term" value="F:iron-sulfur cluster binding"/>
    <property type="evidence" value="ECO:0007669"/>
    <property type="project" value="InterPro"/>
</dbReference>
<organism evidence="1 2">
    <name type="scientific">Candidatus Magasanikbacteria bacterium RIFCSPHIGHO2_02_FULL_51_14</name>
    <dbReference type="NCBI Taxonomy" id="1798683"/>
    <lineage>
        <taxon>Bacteria</taxon>
        <taxon>Candidatus Magasanikiibacteriota</taxon>
    </lineage>
</organism>
<comment type="caution">
    <text evidence="1">The sequence shown here is derived from an EMBL/GenBank/DDBJ whole genome shotgun (WGS) entry which is preliminary data.</text>
</comment>
<reference evidence="1 2" key="1">
    <citation type="journal article" date="2016" name="Nat. Commun.">
        <title>Thousands of microbial genomes shed light on interconnected biogeochemical processes in an aquifer system.</title>
        <authorList>
            <person name="Anantharaman K."/>
            <person name="Brown C.T."/>
            <person name="Hug L.A."/>
            <person name="Sharon I."/>
            <person name="Castelle C.J."/>
            <person name="Probst A.J."/>
            <person name="Thomas B.C."/>
            <person name="Singh A."/>
            <person name="Wilkins M.J."/>
            <person name="Karaoz U."/>
            <person name="Brodie E.L."/>
            <person name="Williams K.H."/>
            <person name="Hubbard S.S."/>
            <person name="Banfield J.F."/>
        </authorList>
    </citation>
    <scope>NUCLEOTIDE SEQUENCE [LARGE SCALE GENOMIC DNA]</scope>
</reference>